<comment type="cofactor">
    <cofactor evidence="5">
        <name>[2Fe-2S] cluster</name>
        <dbReference type="ChEBI" id="CHEBI:190135"/>
    </cofactor>
</comment>
<keyword evidence="4" id="KW-0411">Iron-sulfur</keyword>
<evidence type="ECO:0000256" key="1">
    <source>
        <dbReference type="ARBA" id="ARBA00022714"/>
    </source>
</evidence>
<dbReference type="PANTHER" id="PTHR21496">
    <property type="entry name" value="FERREDOXIN-RELATED"/>
    <property type="match status" value="1"/>
</dbReference>
<evidence type="ECO:0000256" key="5">
    <source>
        <dbReference type="ARBA" id="ARBA00034078"/>
    </source>
</evidence>
<dbReference type="Pfam" id="PF00355">
    <property type="entry name" value="Rieske"/>
    <property type="match status" value="1"/>
</dbReference>
<dbReference type="InterPro" id="IPR036922">
    <property type="entry name" value="Rieske_2Fe-2S_sf"/>
</dbReference>
<evidence type="ECO:0000313" key="7">
    <source>
        <dbReference type="EMBL" id="SVB50087.1"/>
    </source>
</evidence>
<gene>
    <name evidence="7" type="ORF">METZ01_LOCUS202941</name>
</gene>
<dbReference type="PANTHER" id="PTHR21496:SF0">
    <property type="entry name" value="RIESKE DOMAIN-CONTAINING PROTEIN"/>
    <property type="match status" value="1"/>
</dbReference>
<dbReference type="CDD" id="cd03467">
    <property type="entry name" value="Rieske"/>
    <property type="match status" value="1"/>
</dbReference>
<evidence type="ECO:0000256" key="2">
    <source>
        <dbReference type="ARBA" id="ARBA00022723"/>
    </source>
</evidence>
<sequence>IWTTVTADGDNTQVAVEFHFPEVDPQRSGSLHDAILKLYTQLWDEDEAMMIERHRRLVETRELSREINLGTETAIYQKLSGGDPVIFQLARREYQLREVIGELHAHTTICPHLSGPLSHCVDQDGQLTCPWHGYRFDIQSGECIFPKSAACHLPPPPTITIEQGDIIARSSAQDARVTS</sequence>
<keyword evidence="2" id="KW-0479">Metal-binding</keyword>
<name>A0A382EJP9_9ZZZZ</name>
<reference evidence="7" key="1">
    <citation type="submission" date="2018-05" db="EMBL/GenBank/DDBJ databases">
        <authorList>
            <person name="Lanie J.A."/>
            <person name="Ng W.-L."/>
            <person name="Kazmierczak K.M."/>
            <person name="Andrzejewski T.M."/>
            <person name="Davidsen T.M."/>
            <person name="Wayne K.J."/>
            <person name="Tettelin H."/>
            <person name="Glass J.I."/>
            <person name="Rusch D."/>
            <person name="Podicherti R."/>
            <person name="Tsui H.-C.T."/>
            <person name="Winkler M.E."/>
        </authorList>
    </citation>
    <scope>NUCLEOTIDE SEQUENCE</scope>
</reference>
<proteinExistence type="predicted"/>
<dbReference type="AlphaFoldDB" id="A0A382EJP9"/>
<feature type="domain" description="Rieske" evidence="6">
    <location>
        <begin position="71"/>
        <end position="167"/>
    </location>
</feature>
<dbReference type="InterPro" id="IPR017941">
    <property type="entry name" value="Rieske_2Fe-2S"/>
</dbReference>
<organism evidence="7">
    <name type="scientific">marine metagenome</name>
    <dbReference type="NCBI Taxonomy" id="408172"/>
    <lineage>
        <taxon>unclassified sequences</taxon>
        <taxon>metagenomes</taxon>
        <taxon>ecological metagenomes</taxon>
    </lineage>
</organism>
<keyword evidence="3" id="KW-0408">Iron</keyword>
<evidence type="ECO:0000256" key="4">
    <source>
        <dbReference type="ARBA" id="ARBA00023014"/>
    </source>
</evidence>
<dbReference type="GO" id="GO:0046872">
    <property type="term" value="F:metal ion binding"/>
    <property type="evidence" value="ECO:0007669"/>
    <property type="project" value="UniProtKB-KW"/>
</dbReference>
<feature type="non-terminal residue" evidence="7">
    <location>
        <position position="1"/>
    </location>
</feature>
<keyword evidence="1" id="KW-0001">2Fe-2S</keyword>
<dbReference type="SUPFAM" id="SSF50022">
    <property type="entry name" value="ISP domain"/>
    <property type="match status" value="1"/>
</dbReference>
<dbReference type="GO" id="GO:0051537">
    <property type="term" value="F:2 iron, 2 sulfur cluster binding"/>
    <property type="evidence" value="ECO:0007669"/>
    <property type="project" value="UniProtKB-KW"/>
</dbReference>
<protein>
    <recommendedName>
        <fullName evidence="6">Rieske domain-containing protein</fullName>
    </recommendedName>
</protein>
<evidence type="ECO:0000256" key="3">
    <source>
        <dbReference type="ARBA" id="ARBA00023004"/>
    </source>
</evidence>
<evidence type="ECO:0000259" key="6">
    <source>
        <dbReference type="PROSITE" id="PS51296"/>
    </source>
</evidence>
<dbReference type="Gene3D" id="2.102.10.10">
    <property type="entry name" value="Rieske [2Fe-2S] iron-sulphur domain"/>
    <property type="match status" value="1"/>
</dbReference>
<dbReference type="PROSITE" id="PS51296">
    <property type="entry name" value="RIESKE"/>
    <property type="match status" value="1"/>
</dbReference>
<accession>A0A382EJP9</accession>
<dbReference type="EMBL" id="UINC01044518">
    <property type="protein sequence ID" value="SVB50087.1"/>
    <property type="molecule type" value="Genomic_DNA"/>
</dbReference>